<dbReference type="Pfam" id="PF03372">
    <property type="entry name" value="Exo_endo_phos"/>
    <property type="match status" value="1"/>
</dbReference>
<dbReference type="GO" id="GO:0003906">
    <property type="term" value="F:DNA-(apurinic or apyrimidinic site) endonuclease activity"/>
    <property type="evidence" value="ECO:0007669"/>
    <property type="project" value="TreeGrafter"/>
</dbReference>
<dbReference type="GO" id="GO:0008270">
    <property type="term" value="F:zinc ion binding"/>
    <property type="evidence" value="ECO:0007669"/>
    <property type="project" value="UniProtKB-KW"/>
</dbReference>
<dbReference type="FunFam" id="3.60.10.10:FF:000079">
    <property type="entry name" value="DNA-(apurinic or apyrimidinic site) lyase"/>
    <property type="match status" value="1"/>
</dbReference>
<evidence type="ECO:0000256" key="12">
    <source>
        <dbReference type="PROSITE-ProRule" id="PRU01343"/>
    </source>
</evidence>
<feature type="active site" description="Proton donor/acceptor" evidence="9">
    <location>
        <position position="206"/>
    </location>
</feature>
<evidence type="ECO:0000256" key="9">
    <source>
        <dbReference type="PIRSR" id="PIRSR604808-1"/>
    </source>
</evidence>
<dbReference type="InterPro" id="IPR004808">
    <property type="entry name" value="AP_endonuc_1"/>
</dbReference>
<dbReference type="EMBL" id="JAAAJA010000726">
    <property type="protein sequence ID" value="KAG0250084.1"/>
    <property type="molecule type" value="Genomic_DNA"/>
</dbReference>
<dbReference type="GO" id="GO:0008311">
    <property type="term" value="F:double-stranded DNA 3'-5' DNA exonuclease activity"/>
    <property type="evidence" value="ECO:0007669"/>
    <property type="project" value="TreeGrafter"/>
</dbReference>
<feature type="binding site" evidence="10">
    <location>
        <position position="44"/>
    </location>
    <ligand>
        <name>Mg(2+)</name>
        <dbReference type="ChEBI" id="CHEBI:18420"/>
        <label>1</label>
    </ligand>
</feature>
<keyword evidence="8" id="KW-0539">Nucleus</keyword>
<dbReference type="PROSITE" id="PS00728">
    <property type="entry name" value="AP_NUCLEASE_F1_3"/>
    <property type="match status" value="1"/>
</dbReference>
<dbReference type="EC" id="3.1.-.-" evidence="13"/>
<feature type="binding site" evidence="10">
    <location>
        <position position="208"/>
    </location>
    <ligand>
        <name>Mg(2+)</name>
        <dbReference type="ChEBI" id="CHEBI:18420"/>
        <label>1</label>
    </ligand>
</feature>
<evidence type="ECO:0000256" key="14">
    <source>
        <dbReference type="SAM" id="MobiDB-lite"/>
    </source>
</evidence>
<dbReference type="InterPro" id="IPR005135">
    <property type="entry name" value="Endo/exonuclease/phosphatase"/>
</dbReference>
<gene>
    <name evidence="16" type="primary">APN2</name>
    <name evidence="16" type="ORF">BG011_008658</name>
</gene>
<sequence length="653" mass="72823">MKFMTWNVNGIRALTNYHPYCDDLHKNYKEILDYLDADVICLQETKITRSKLDTDIALVPGYDSYWSFHRTKSGYSGVVIYVKDHIKLLATEEGISGVLSGNISVPSPKPSNGSTSITLENSNKKRVGGYPTLEGESTAVHTRFQELDTEGRGLILDFGFFVLFNLYCPNETDETRLPFKMDYYHLLEARVRELIKEGREVIVMGDMNVVPTELDHCDPGKWKKESGRTEFTDTPPRQWFNSFLAPQGPLTDLYRVFHEGEAGAFTCWNTKIEARPSNYGTRLDYILVSKGLVPWFKSCDRKPDVMGSDHCPVVAEMYTELTLEKSQQEMAQDRHNAVQRLQDILDSYEGSTDHPLAAKYFDEFSGKQQKLSAFFKKPSQPSLSTPASLSPSIPAPIASSVMAQIGLSSKRSVDQLDMDSLGSRKKPFFSAEQTATAPTSAPSIEPMTQQIAFNSIPKPINKSSPKTNSGRQEKGVSKKSTPTKPGGQQTMLSFLSTTSKKASMDTGIIPSTEVEIAEQASNQANVSQTSTAPTTPSSSSYSQPESTNPSATYTFSPNDFAAWIPGSQDTLEFSTNDESTTSRWQSLFTKRPIPKCRIHNEPCTEHTVNKKGPNKGRRFFSCSLPVGPEGDTVGTNPKYRCNFFEWLNPERKK</sequence>
<comment type="caution">
    <text evidence="16">The sequence shown here is derived from an EMBL/GenBank/DDBJ whole genome shotgun (WGS) entry which is preliminary data.</text>
</comment>
<comment type="similarity">
    <text evidence="2 13">Belongs to the DNA repair enzymes AP/ExoA family.</text>
</comment>
<comment type="cofactor">
    <cofactor evidence="10 13">
        <name>Mg(2+)</name>
        <dbReference type="ChEBI" id="CHEBI:18420"/>
    </cofactor>
    <cofactor evidence="10 13">
        <name>Mn(2+)</name>
        <dbReference type="ChEBI" id="CHEBI:29035"/>
    </cofactor>
    <text evidence="10 13">Probably binds two magnesium or manganese ions per subunit.</text>
</comment>
<evidence type="ECO:0000256" key="2">
    <source>
        <dbReference type="ARBA" id="ARBA00007092"/>
    </source>
</evidence>
<keyword evidence="5" id="KW-0378">Hydrolase</keyword>
<keyword evidence="17" id="KW-1185">Reference proteome</keyword>
<feature type="domain" description="GRF-type" evidence="15">
    <location>
        <begin position="596"/>
        <end position="650"/>
    </location>
</feature>
<keyword evidence="16" id="KW-0540">Nuclease</keyword>
<evidence type="ECO:0000256" key="10">
    <source>
        <dbReference type="PIRSR" id="PIRSR604808-2"/>
    </source>
</evidence>
<comment type="cofactor">
    <cofactor evidence="1">
        <name>Mn(2+)</name>
        <dbReference type="ChEBI" id="CHEBI:29035"/>
    </cofactor>
</comment>
<dbReference type="CDD" id="cd09088">
    <property type="entry name" value="Ape2-like_AP-endo"/>
    <property type="match status" value="1"/>
</dbReference>
<feature type="compositionally biased region" description="Polar residues" evidence="14">
    <location>
        <begin position="478"/>
        <end position="490"/>
    </location>
</feature>
<proteinExistence type="inferred from homology"/>
<feature type="binding site" evidence="10">
    <location>
        <position position="206"/>
    </location>
    <ligand>
        <name>Mg(2+)</name>
        <dbReference type="ChEBI" id="CHEBI:18420"/>
        <label>1</label>
    </ligand>
</feature>
<feature type="active site" description="Proton acceptor" evidence="9">
    <location>
        <position position="310"/>
    </location>
</feature>
<evidence type="ECO:0000313" key="17">
    <source>
        <dbReference type="Proteomes" id="UP000726737"/>
    </source>
</evidence>
<feature type="compositionally biased region" description="Low complexity" evidence="14">
    <location>
        <begin position="527"/>
        <end position="550"/>
    </location>
</feature>
<keyword evidence="16" id="KW-0255">Endonuclease</keyword>
<name>A0A9P6PPH8_9FUNG</name>
<dbReference type="GO" id="GO:0003677">
    <property type="term" value="F:DNA binding"/>
    <property type="evidence" value="ECO:0007669"/>
    <property type="project" value="InterPro"/>
</dbReference>
<dbReference type="InterPro" id="IPR020847">
    <property type="entry name" value="AP_endonuclease_F1_BS"/>
</dbReference>
<dbReference type="Proteomes" id="UP000726737">
    <property type="component" value="Unassembled WGS sequence"/>
</dbReference>
<keyword evidence="3 10" id="KW-0479">Metal-binding</keyword>
<dbReference type="GO" id="GO:0008081">
    <property type="term" value="F:phosphoric diester hydrolase activity"/>
    <property type="evidence" value="ECO:0007669"/>
    <property type="project" value="TreeGrafter"/>
</dbReference>
<feature type="region of interest" description="Disordered" evidence="14">
    <location>
        <begin position="520"/>
        <end position="554"/>
    </location>
</feature>
<organism evidence="16 17">
    <name type="scientific">Mortierella polycephala</name>
    <dbReference type="NCBI Taxonomy" id="41804"/>
    <lineage>
        <taxon>Eukaryota</taxon>
        <taxon>Fungi</taxon>
        <taxon>Fungi incertae sedis</taxon>
        <taxon>Mucoromycota</taxon>
        <taxon>Mortierellomycotina</taxon>
        <taxon>Mortierellomycetes</taxon>
        <taxon>Mortierellales</taxon>
        <taxon>Mortierellaceae</taxon>
        <taxon>Mortierella</taxon>
    </lineage>
</organism>
<feature type="site" description="Transition state stabilizer" evidence="11">
    <location>
        <position position="208"/>
    </location>
</feature>
<feature type="binding site" evidence="10">
    <location>
        <position position="309"/>
    </location>
    <ligand>
        <name>Mg(2+)</name>
        <dbReference type="ChEBI" id="CHEBI:18420"/>
        <label>2</label>
    </ligand>
</feature>
<dbReference type="PROSITE" id="PS51999">
    <property type="entry name" value="ZF_GRF"/>
    <property type="match status" value="1"/>
</dbReference>
<evidence type="ECO:0000256" key="6">
    <source>
        <dbReference type="ARBA" id="ARBA00022833"/>
    </source>
</evidence>
<evidence type="ECO:0000313" key="16">
    <source>
        <dbReference type="EMBL" id="KAG0250084.1"/>
    </source>
</evidence>
<evidence type="ECO:0000256" key="13">
    <source>
        <dbReference type="RuleBase" id="RU362131"/>
    </source>
</evidence>
<dbReference type="Pfam" id="PF06839">
    <property type="entry name" value="Zn_ribbon_GRF"/>
    <property type="match status" value="1"/>
</dbReference>
<accession>A0A9P6PPH8</accession>
<dbReference type="PROSITE" id="PS51435">
    <property type="entry name" value="AP_NUCLEASE_F1_4"/>
    <property type="match status" value="1"/>
</dbReference>
<dbReference type="GO" id="GO:0005634">
    <property type="term" value="C:nucleus"/>
    <property type="evidence" value="ECO:0007669"/>
    <property type="project" value="TreeGrafter"/>
</dbReference>
<evidence type="ECO:0000259" key="15">
    <source>
        <dbReference type="PROSITE" id="PS51999"/>
    </source>
</evidence>
<keyword evidence="13" id="KW-0227">DNA damage</keyword>
<dbReference type="InterPro" id="IPR036691">
    <property type="entry name" value="Endo/exonu/phosph_ase_sf"/>
</dbReference>
<evidence type="ECO:0000256" key="3">
    <source>
        <dbReference type="ARBA" id="ARBA00022723"/>
    </source>
</evidence>
<evidence type="ECO:0000256" key="11">
    <source>
        <dbReference type="PIRSR" id="PIRSR604808-3"/>
    </source>
</evidence>
<keyword evidence="6" id="KW-0862">Zinc</keyword>
<dbReference type="InterPro" id="IPR020848">
    <property type="entry name" value="AP_endonuclease_F1_CS"/>
</dbReference>
<dbReference type="SUPFAM" id="SSF56219">
    <property type="entry name" value="DNase I-like"/>
    <property type="match status" value="1"/>
</dbReference>
<protein>
    <recommendedName>
        <fullName evidence="13">DNA-(apurinic or apyrimidinic site) endonuclease</fullName>
        <ecNumber evidence="13">3.1.-.-</ecNumber>
    </recommendedName>
</protein>
<evidence type="ECO:0000256" key="8">
    <source>
        <dbReference type="ARBA" id="ARBA00023242"/>
    </source>
</evidence>
<feature type="compositionally biased region" description="Polar residues" evidence="14">
    <location>
        <begin position="461"/>
        <end position="470"/>
    </location>
</feature>
<keyword evidence="13" id="KW-0234">DNA repair</keyword>
<dbReference type="PANTHER" id="PTHR22748:SF4">
    <property type="entry name" value="DNA-(APURINIC OR APYRIMIDINIC SITE) ENDONUCLEASE 2"/>
    <property type="match status" value="1"/>
</dbReference>
<reference evidence="16" key="1">
    <citation type="journal article" date="2020" name="Fungal Divers.">
        <title>Resolving the Mortierellaceae phylogeny through synthesis of multi-gene phylogenetics and phylogenomics.</title>
        <authorList>
            <person name="Vandepol N."/>
            <person name="Liber J."/>
            <person name="Desiro A."/>
            <person name="Na H."/>
            <person name="Kennedy M."/>
            <person name="Barry K."/>
            <person name="Grigoriev I.V."/>
            <person name="Miller A.N."/>
            <person name="O'Donnell K."/>
            <person name="Stajich J.E."/>
            <person name="Bonito G."/>
        </authorList>
    </citation>
    <scope>NUCLEOTIDE SEQUENCE</scope>
    <source>
        <strain evidence="16">KOD948</strain>
    </source>
</reference>
<dbReference type="AlphaFoldDB" id="A0A9P6PPH8"/>
<dbReference type="GO" id="GO:0006284">
    <property type="term" value="P:base-excision repair"/>
    <property type="evidence" value="ECO:0007669"/>
    <property type="project" value="TreeGrafter"/>
</dbReference>
<dbReference type="PROSITE" id="PS00726">
    <property type="entry name" value="AP_NUCLEASE_F1_1"/>
    <property type="match status" value="1"/>
</dbReference>
<feature type="compositionally biased region" description="Polar residues" evidence="14">
    <location>
        <begin position="431"/>
        <end position="453"/>
    </location>
</feature>
<evidence type="ECO:0000256" key="5">
    <source>
        <dbReference type="ARBA" id="ARBA00022801"/>
    </source>
</evidence>
<evidence type="ECO:0000256" key="1">
    <source>
        <dbReference type="ARBA" id="ARBA00001936"/>
    </source>
</evidence>
<feature type="binding site" evidence="10">
    <location>
        <position position="7"/>
    </location>
    <ligand>
        <name>Mg(2+)</name>
        <dbReference type="ChEBI" id="CHEBI:18420"/>
        <label>1</label>
    </ligand>
</feature>
<keyword evidence="4 12" id="KW-0863">Zinc-finger</keyword>
<feature type="region of interest" description="Disordered" evidence="14">
    <location>
        <begin position="424"/>
        <end position="490"/>
    </location>
</feature>
<feature type="binding site" evidence="10">
    <location>
        <position position="310"/>
    </location>
    <ligand>
        <name>Mg(2+)</name>
        <dbReference type="ChEBI" id="CHEBI:18420"/>
        <label>1</label>
    </ligand>
</feature>
<feature type="site" description="Interaction with DNA substrate" evidence="11">
    <location>
        <position position="310"/>
    </location>
</feature>
<keyword evidence="10" id="KW-0464">Manganese</keyword>
<dbReference type="InterPro" id="IPR010666">
    <property type="entry name" value="Znf_GRF"/>
</dbReference>
<dbReference type="Gene3D" id="3.60.10.10">
    <property type="entry name" value="Endonuclease/exonuclease/phosphatase"/>
    <property type="match status" value="1"/>
</dbReference>
<feature type="site" description="Important for catalytic activity" evidence="11">
    <location>
        <position position="284"/>
    </location>
</feature>
<dbReference type="NCBIfam" id="TIGR00633">
    <property type="entry name" value="xth"/>
    <property type="match status" value="1"/>
</dbReference>
<evidence type="ECO:0000256" key="4">
    <source>
        <dbReference type="ARBA" id="ARBA00022771"/>
    </source>
</evidence>
<dbReference type="PANTHER" id="PTHR22748">
    <property type="entry name" value="AP ENDONUCLEASE"/>
    <property type="match status" value="1"/>
</dbReference>
<keyword evidence="7 10" id="KW-0460">Magnesium</keyword>
<feature type="active site" evidence="9">
    <location>
        <position position="167"/>
    </location>
</feature>
<evidence type="ECO:0000256" key="7">
    <source>
        <dbReference type="ARBA" id="ARBA00022842"/>
    </source>
</evidence>
<dbReference type="OrthoDB" id="391817at2759"/>